<evidence type="ECO:0000313" key="5">
    <source>
        <dbReference type="EMBL" id="KAK4255117.1"/>
    </source>
</evidence>
<feature type="signal peptide" evidence="2">
    <location>
        <begin position="1"/>
        <end position="18"/>
    </location>
</feature>
<feature type="domain" description="Protein kinase" evidence="3">
    <location>
        <begin position="286"/>
        <end position="593"/>
    </location>
</feature>
<dbReference type="PANTHER" id="PTHR45927">
    <property type="entry name" value="LYSM-DOMAIN RECEPTOR-LIKE KINASE-RELATED"/>
    <property type="match status" value="1"/>
</dbReference>
<keyword evidence="1" id="KW-1133">Transmembrane helix</keyword>
<feature type="chain" id="PRO_5042205564" evidence="2">
    <location>
        <begin position="19"/>
        <end position="600"/>
    </location>
</feature>
<feature type="transmembrane region" description="Helical" evidence="1">
    <location>
        <begin position="263"/>
        <end position="286"/>
    </location>
</feature>
<dbReference type="InterPro" id="IPR001245">
    <property type="entry name" value="Ser-Thr/Tyr_kinase_cat_dom"/>
</dbReference>
<dbReference type="Gene3D" id="1.10.510.10">
    <property type="entry name" value="Transferase(Phosphotransferase) domain 1"/>
    <property type="match status" value="2"/>
</dbReference>
<dbReference type="InterPro" id="IPR056561">
    <property type="entry name" value="NFP_LYK_LysM1"/>
</dbReference>
<dbReference type="Pfam" id="PF23472">
    <property type="entry name" value="LysM2_CERK1_LYK3_4_5"/>
    <property type="match status" value="1"/>
</dbReference>
<dbReference type="AlphaFoldDB" id="A0AAE1IQ12"/>
<accession>A0AAE1IQ12</accession>
<feature type="domain" description="LysM" evidence="4">
    <location>
        <begin position="180"/>
        <end position="224"/>
    </location>
</feature>
<keyword evidence="2" id="KW-0732">Signal</keyword>
<reference evidence="5" key="1">
    <citation type="submission" date="2023-10" db="EMBL/GenBank/DDBJ databases">
        <title>Chromosome-level genome of the transformable northern wattle, Acacia crassicarpa.</title>
        <authorList>
            <person name="Massaro I."/>
            <person name="Sinha N.R."/>
            <person name="Poethig S."/>
            <person name="Leichty A.R."/>
        </authorList>
    </citation>
    <scope>NUCLEOTIDE SEQUENCE</scope>
    <source>
        <strain evidence="5">Acra3RX</strain>
        <tissue evidence="5">Leaf</tissue>
    </source>
</reference>
<organism evidence="5 6">
    <name type="scientific">Acacia crassicarpa</name>
    <name type="common">northern wattle</name>
    <dbReference type="NCBI Taxonomy" id="499986"/>
    <lineage>
        <taxon>Eukaryota</taxon>
        <taxon>Viridiplantae</taxon>
        <taxon>Streptophyta</taxon>
        <taxon>Embryophyta</taxon>
        <taxon>Tracheophyta</taxon>
        <taxon>Spermatophyta</taxon>
        <taxon>Magnoliopsida</taxon>
        <taxon>eudicotyledons</taxon>
        <taxon>Gunneridae</taxon>
        <taxon>Pentapetalae</taxon>
        <taxon>rosids</taxon>
        <taxon>fabids</taxon>
        <taxon>Fabales</taxon>
        <taxon>Fabaceae</taxon>
        <taxon>Caesalpinioideae</taxon>
        <taxon>mimosoid clade</taxon>
        <taxon>Acacieae</taxon>
        <taxon>Acacia</taxon>
    </lineage>
</organism>
<comment type="caution">
    <text evidence="5">The sequence shown here is derived from an EMBL/GenBank/DDBJ whole genome shotgun (WGS) entry which is preliminary data.</text>
</comment>
<keyword evidence="1" id="KW-0812">Transmembrane</keyword>
<dbReference type="InterPro" id="IPR018392">
    <property type="entry name" value="LysM"/>
</dbReference>
<dbReference type="PROSITE" id="PS51782">
    <property type="entry name" value="LYSM"/>
    <property type="match status" value="1"/>
</dbReference>
<dbReference type="Gene3D" id="3.30.200.20">
    <property type="entry name" value="Phosphorylase Kinase, domain 1"/>
    <property type="match status" value="1"/>
</dbReference>
<dbReference type="GO" id="GO:0005524">
    <property type="term" value="F:ATP binding"/>
    <property type="evidence" value="ECO:0007669"/>
    <property type="project" value="InterPro"/>
</dbReference>
<proteinExistence type="predicted"/>
<keyword evidence="6" id="KW-1185">Reference proteome</keyword>
<gene>
    <name evidence="5" type="ORF">QN277_008154</name>
</gene>
<dbReference type="GO" id="GO:0004672">
    <property type="term" value="F:protein kinase activity"/>
    <property type="evidence" value="ECO:0007669"/>
    <property type="project" value="InterPro"/>
</dbReference>
<protein>
    <submittedName>
        <fullName evidence="5">Uncharacterized protein</fullName>
    </submittedName>
</protein>
<dbReference type="SUPFAM" id="SSF56112">
    <property type="entry name" value="Protein kinase-like (PK-like)"/>
    <property type="match status" value="1"/>
</dbReference>
<evidence type="ECO:0000256" key="1">
    <source>
        <dbReference type="SAM" id="Phobius"/>
    </source>
</evidence>
<dbReference type="GO" id="GO:0005886">
    <property type="term" value="C:plasma membrane"/>
    <property type="evidence" value="ECO:0007669"/>
    <property type="project" value="UniProtKB-ARBA"/>
</dbReference>
<dbReference type="Pfam" id="PF23446">
    <property type="entry name" value="LysM1_NFP_LYK"/>
    <property type="match status" value="1"/>
</dbReference>
<dbReference type="Pfam" id="PF07714">
    <property type="entry name" value="PK_Tyr_Ser-Thr"/>
    <property type="match status" value="1"/>
</dbReference>
<dbReference type="EMBL" id="JAWXYG010000013">
    <property type="protein sequence ID" value="KAK4255117.1"/>
    <property type="molecule type" value="Genomic_DNA"/>
</dbReference>
<dbReference type="InterPro" id="IPR056562">
    <property type="entry name" value="LysM2_CERK1_LYK3_4_5"/>
</dbReference>
<dbReference type="InterPro" id="IPR056563">
    <property type="entry name" value="LysM3_LYK4_5"/>
</dbReference>
<dbReference type="InterPro" id="IPR000719">
    <property type="entry name" value="Prot_kinase_dom"/>
</dbReference>
<evidence type="ECO:0000259" key="3">
    <source>
        <dbReference type="PROSITE" id="PS50011"/>
    </source>
</evidence>
<evidence type="ECO:0000313" key="6">
    <source>
        <dbReference type="Proteomes" id="UP001293593"/>
    </source>
</evidence>
<evidence type="ECO:0000259" key="4">
    <source>
        <dbReference type="PROSITE" id="PS51782"/>
    </source>
</evidence>
<dbReference type="InterPro" id="IPR011009">
    <property type="entry name" value="Kinase-like_dom_sf"/>
</dbReference>
<name>A0AAE1IQ12_9FABA</name>
<evidence type="ECO:0000256" key="2">
    <source>
        <dbReference type="SAM" id="SignalP"/>
    </source>
</evidence>
<dbReference type="Pfam" id="PF23473">
    <property type="entry name" value="LysM3_LYK4_5"/>
    <property type="match status" value="1"/>
</dbReference>
<dbReference type="PANTHER" id="PTHR45927:SF10">
    <property type="entry name" value="LYSM-DOMAIN RECEPTOR-LIKE KINASE"/>
    <property type="match status" value="1"/>
</dbReference>
<dbReference type="InterPro" id="IPR052611">
    <property type="entry name" value="Plant_RLK_LysM"/>
</dbReference>
<sequence>MVYLWFIALLCIFSSSSAHRFYDSTNCSTDPNTYPGSRYTCKTPQDPCQTYLVFRSNQHFQKISEISKLFHNDPHTLLQENNHLNLNSSSQFIEAGKEVLIPVNCSCSGGFYQVSFRYVVPENTTFSEIACGVYEGLLKSSTLEQDNLNTTRAGDELNIPLRCACPDNSSTIGKKLKNLMTYPIILGDTDSAITAKFGISTENFREVNDLQQFSTLFPQTTVLIPLRDDKIKIIDILDSSPAPTSGFLPTLPMAKTRKNRTSLYIASSVIVSLILIMAILVGVLYFKALRKWKSGGVRALTPSTSIAMSPMRGSSTTSCLSPDLLAGIKYCLANYSIEELKMATKNFSEETKKSGSVFKGLITNLEVMIKRMRFEDTRRVIDFHSKINHINIVNLLGVCYDESDLSWSYLVFEWPKNGCLRDCLSDGSNLLRWKQRTQIAFDIATVLHYLHCCAFPSYAHLNVSSRNIFITEDFRGKLADIAAPENHARGLVSEKVDIFAFGVVLLELVSARENIEGKLVKDSMGFLGEGGGGGGNEGGCFEGLRSFMDPNLKEDYHLAEALCLAVLAKACVADDPLHRPTMDDIMKVLAKMVSPQQPEK</sequence>
<dbReference type="Proteomes" id="UP001293593">
    <property type="component" value="Unassembled WGS sequence"/>
</dbReference>
<keyword evidence="1" id="KW-0472">Membrane</keyword>
<dbReference type="PROSITE" id="PS50011">
    <property type="entry name" value="PROTEIN_KINASE_DOM"/>
    <property type="match status" value="1"/>
</dbReference>